<feature type="transmembrane region" description="Helical" evidence="7">
    <location>
        <begin position="208"/>
        <end position="229"/>
    </location>
</feature>
<dbReference type="EMBL" id="JAPUFD010000003">
    <property type="protein sequence ID" value="MDI1486651.1"/>
    <property type="molecule type" value="Genomic_DNA"/>
</dbReference>
<feature type="domain" description="Rhodopsin" evidence="8">
    <location>
        <begin position="33"/>
        <end position="275"/>
    </location>
</feature>
<feature type="transmembrane region" description="Helical" evidence="7">
    <location>
        <begin position="16"/>
        <end position="37"/>
    </location>
</feature>
<feature type="region of interest" description="Disordered" evidence="6">
    <location>
        <begin position="284"/>
        <end position="314"/>
    </location>
</feature>
<evidence type="ECO:0000256" key="6">
    <source>
        <dbReference type="SAM" id="MobiDB-lite"/>
    </source>
</evidence>
<keyword evidence="2 7" id="KW-0812">Transmembrane</keyword>
<protein>
    <recommendedName>
        <fullName evidence="8">Rhodopsin domain-containing protein</fullName>
    </recommendedName>
</protein>
<organism evidence="9 10">
    <name type="scientific">Ramalina farinacea</name>
    <dbReference type="NCBI Taxonomy" id="258253"/>
    <lineage>
        <taxon>Eukaryota</taxon>
        <taxon>Fungi</taxon>
        <taxon>Dikarya</taxon>
        <taxon>Ascomycota</taxon>
        <taxon>Pezizomycotina</taxon>
        <taxon>Lecanoromycetes</taxon>
        <taxon>OSLEUM clade</taxon>
        <taxon>Lecanoromycetidae</taxon>
        <taxon>Lecanorales</taxon>
        <taxon>Lecanorineae</taxon>
        <taxon>Ramalinaceae</taxon>
        <taxon>Ramalina</taxon>
    </lineage>
</organism>
<feature type="compositionally biased region" description="Polar residues" evidence="6">
    <location>
        <begin position="288"/>
        <end position="307"/>
    </location>
</feature>
<accession>A0AA43QHH7</accession>
<proteinExistence type="inferred from homology"/>
<comment type="similarity">
    <text evidence="5">Belongs to the SAT4 family.</text>
</comment>
<dbReference type="Pfam" id="PF20684">
    <property type="entry name" value="Fung_rhodopsin"/>
    <property type="match status" value="1"/>
</dbReference>
<keyword evidence="3 7" id="KW-1133">Transmembrane helix</keyword>
<evidence type="ECO:0000256" key="4">
    <source>
        <dbReference type="ARBA" id="ARBA00023136"/>
    </source>
</evidence>
<feature type="transmembrane region" description="Helical" evidence="7">
    <location>
        <begin position="132"/>
        <end position="151"/>
    </location>
</feature>
<comment type="caution">
    <text evidence="9">The sequence shown here is derived from an EMBL/GenBank/DDBJ whole genome shotgun (WGS) entry which is preliminary data.</text>
</comment>
<dbReference type="InterPro" id="IPR049326">
    <property type="entry name" value="Rhodopsin_dom_fungi"/>
</dbReference>
<comment type="subcellular location">
    <subcellularLocation>
        <location evidence="1">Membrane</location>
        <topology evidence="1">Multi-pass membrane protein</topology>
    </subcellularLocation>
</comment>
<dbReference type="Proteomes" id="UP001161017">
    <property type="component" value="Unassembled WGS sequence"/>
</dbReference>
<dbReference type="AlphaFoldDB" id="A0AA43QHH7"/>
<dbReference type="InterPro" id="IPR052337">
    <property type="entry name" value="SAT4-like"/>
</dbReference>
<keyword evidence="10" id="KW-1185">Reference proteome</keyword>
<evidence type="ECO:0000256" key="7">
    <source>
        <dbReference type="SAM" id="Phobius"/>
    </source>
</evidence>
<reference evidence="9" key="1">
    <citation type="journal article" date="2023" name="Genome Biol. Evol.">
        <title>First Whole Genome Sequence and Flow Cytometry Genome Size Data for the Lichen-Forming Fungus Ramalina farinacea (Ascomycota).</title>
        <authorList>
            <person name="Llewellyn T."/>
            <person name="Mian S."/>
            <person name="Hill R."/>
            <person name="Leitch I.J."/>
            <person name="Gaya E."/>
        </authorList>
    </citation>
    <scope>NUCLEOTIDE SEQUENCE</scope>
    <source>
        <strain evidence="9">LIQ254RAFAR</strain>
    </source>
</reference>
<feature type="transmembrane region" description="Helical" evidence="7">
    <location>
        <begin position="49"/>
        <end position="73"/>
    </location>
</feature>
<name>A0AA43QHH7_9LECA</name>
<evidence type="ECO:0000256" key="1">
    <source>
        <dbReference type="ARBA" id="ARBA00004141"/>
    </source>
</evidence>
<feature type="region of interest" description="Disordered" evidence="6">
    <location>
        <begin position="344"/>
        <end position="363"/>
    </location>
</feature>
<dbReference type="PANTHER" id="PTHR33048">
    <property type="entry name" value="PTH11-LIKE INTEGRAL MEMBRANE PROTEIN (AFU_ORTHOLOGUE AFUA_5G11245)"/>
    <property type="match status" value="1"/>
</dbReference>
<sequence length="363" mass="40372">MSDTALLSPEYNGTKLLKFTAVFIPTQIIAVSLRYLARHLAKGAWGIDDVIVMTSLSLQMCMAGLSIGSVYHAGVGYHVAYLEETHPAIVFLWGKYLVAISILYFGSVNLPKVAILALYYRLFPNKHIRQTVRITVAILIALTVATVTSGLSSCRPFAANWNPQLPGAHCIDKEAFFRYGSIPNILTDIVILVIPVRTVWNLHTSTRLRIGLTVTFMVGGFGLVTSIIRFTTFFEKNSFVDGTWSAVDLIIWTQVETGVYLISACLMTYRPLLERARGGELIEKLAGRSSTSNTNSGKPKSTGQQATDIPMRPRAENKTDGFYLLVNDEGLDHRITRTTDISIQEEPRKVQEDFDLQNNYEKA</sequence>
<evidence type="ECO:0000313" key="9">
    <source>
        <dbReference type="EMBL" id="MDI1486651.1"/>
    </source>
</evidence>
<evidence type="ECO:0000256" key="5">
    <source>
        <dbReference type="ARBA" id="ARBA00038359"/>
    </source>
</evidence>
<keyword evidence="4 7" id="KW-0472">Membrane</keyword>
<evidence type="ECO:0000313" key="10">
    <source>
        <dbReference type="Proteomes" id="UP001161017"/>
    </source>
</evidence>
<gene>
    <name evidence="9" type="ORF">OHK93_005883</name>
</gene>
<feature type="transmembrane region" description="Helical" evidence="7">
    <location>
        <begin position="249"/>
        <end position="269"/>
    </location>
</feature>
<dbReference type="PANTHER" id="PTHR33048:SF47">
    <property type="entry name" value="INTEGRAL MEMBRANE PROTEIN-RELATED"/>
    <property type="match status" value="1"/>
</dbReference>
<evidence type="ECO:0000256" key="3">
    <source>
        <dbReference type="ARBA" id="ARBA00022989"/>
    </source>
</evidence>
<feature type="transmembrane region" description="Helical" evidence="7">
    <location>
        <begin position="93"/>
        <end position="120"/>
    </location>
</feature>
<evidence type="ECO:0000259" key="8">
    <source>
        <dbReference type="Pfam" id="PF20684"/>
    </source>
</evidence>
<feature type="transmembrane region" description="Helical" evidence="7">
    <location>
        <begin position="176"/>
        <end position="196"/>
    </location>
</feature>
<dbReference type="GO" id="GO:0016020">
    <property type="term" value="C:membrane"/>
    <property type="evidence" value="ECO:0007669"/>
    <property type="project" value="UniProtKB-SubCell"/>
</dbReference>
<evidence type="ECO:0000256" key="2">
    <source>
        <dbReference type="ARBA" id="ARBA00022692"/>
    </source>
</evidence>